<evidence type="ECO:0000256" key="2">
    <source>
        <dbReference type="ARBA" id="ARBA00023002"/>
    </source>
</evidence>
<dbReference type="Pfam" id="PF07731">
    <property type="entry name" value="Cu-oxidase_2"/>
    <property type="match status" value="1"/>
</dbReference>
<dbReference type="Proteomes" id="UP000192772">
    <property type="component" value="Unassembled WGS sequence"/>
</dbReference>
<evidence type="ECO:0000259" key="6">
    <source>
        <dbReference type="Pfam" id="PF07732"/>
    </source>
</evidence>
<dbReference type="InterPro" id="IPR002355">
    <property type="entry name" value="Cu_oxidase_Cu_BS"/>
</dbReference>
<dbReference type="InterPro" id="IPR034279">
    <property type="entry name" value="CuRO_3_CopA"/>
</dbReference>
<dbReference type="GO" id="GO:0016491">
    <property type="term" value="F:oxidoreductase activity"/>
    <property type="evidence" value="ECO:0007669"/>
    <property type="project" value="UniProtKB-KW"/>
</dbReference>
<dbReference type="PANTHER" id="PTHR11709">
    <property type="entry name" value="MULTI-COPPER OXIDASE"/>
    <property type="match status" value="1"/>
</dbReference>
<dbReference type="Pfam" id="PF07732">
    <property type="entry name" value="Cu-oxidase_3"/>
    <property type="match status" value="1"/>
</dbReference>
<dbReference type="EMBL" id="MVHP01000004">
    <property type="protein sequence ID" value="ORA67892.1"/>
    <property type="molecule type" value="Genomic_DNA"/>
</dbReference>
<dbReference type="PROSITE" id="PS51257">
    <property type="entry name" value="PROKAR_LIPOPROTEIN"/>
    <property type="match status" value="1"/>
</dbReference>
<dbReference type="InterPro" id="IPR011706">
    <property type="entry name" value="Cu-oxidase_C"/>
</dbReference>
<evidence type="ECO:0000259" key="5">
    <source>
        <dbReference type="Pfam" id="PF07731"/>
    </source>
</evidence>
<keyword evidence="2" id="KW-0560">Oxidoreductase</keyword>
<dbReference type="SUPFAM" id="SSF49503">
    <property type="entry name" value="Cupredoxins"/>
    <property type="match status" value="3"/>
</dbReference>
<dbReference type="InterPro" id="IPR033138">
    <property type="entry name" value="Cu_oxidase_CS"/>
</dbReference>
<evidence type="ECO:0000256" key="1">
    <source>
        <dbReference type="ARBA" id="ARBA00022723"/>
    </source>
</evidence>
<dbReference type="InterPro" id="IPR001117">
    <property type="entry name" value="Cu-oxidase_2nd"/>
</dbReference>
<dbReference type="OrthoDB" id="345021at2"/>
<dbReference type="PROSITE" id="PS51318">
    <property type="entry name" value="TAT"/>
    <property type="match status" value="1"/>
</dbReference>
<dbReference type="InterPro" id="IPR008972">
    <property type="entry name" value="Cupredoxin"/>
</dbReference>
<feature type="domain" description="Plastocyanin-like" evidence="6">
    <location>
        <begin position="54"/>
        <end position="159"/>
    </location>
</feature>
<name>A0A1X0D6U1_9MYCO</name>
<keyword evidence="3" id="KW-0186">Copper</keyword>
<dbReference type="PROSITE" id="PS00079">
    <property type="entry name" value="MULTICOPPER_OXIDASE1"/>
    <property type="match status" value="1"/>
</dbReference>
<proteinExistence type="predicted"/>
<dbReference type="InterPro" id="IPR011707">
    <property type="entry name" value="Cu-oxidase-like_N"/>
</dbReference>
<dbReference type="CDD" id="cd13896">
    <property type="entry name" value="CuRO_3_CopA"/>
    <property type="match status" value="1"/>
</dbReference>
<evidence type="ECO:0000313" key="8">
    <source>
        <dbReference type="Proteomes" id="UP000192772"/>
    </source>
</evidence>
<evidence type="ECO:0000259" key="4">
    <source>
        <dbReference type="Pfam" id="PF00394"/>
    </source>
</evidence>
<dbReference type="InterPro" id="IPR006311">
    <property type="entry name" value="TAT_signal"/>
</dbReference>
<dbReference type="AlphaFoldDB" id="A0A1X0D6U1"/>
<reference evidence="7 8" key="1">
    <citation type="submission" date="2017-02" db="EMBL/GenBank/DDBJ databases">
        <title>The new phylogeny of genus Mycobacterium.</title>
        <authorList>
            <person name="Tortoli E."/>
            <person name="Trovato A."/>
            <person name="Cirillo D.M."/>
        </authorList>
    </citation>
    <scope>NUCLEOTIDE SEQUENCE [LARGE SCALE GENOMIC DNA]</scope>
    <source>
        <strain evidence="7 8">FI-09383</strain>
    </source>
</reference>
<dbReference type="STRING" id="81858.BST23_05810"/>
<accession>A0A1X0D6U1</accession>
<dbReference type="InterPro" id="IPR045087">
    <property type="entry name" value="Cu-oxidase_fam"/>
</dbReference>
<feature type="domain" description="Plastocyanin-like" evidence="4">
    <location>
        <begin position="169"/>
        <end position="301"/>
    </location>
</feature>
<dbReference type="Pfam" id="PF00394">
    <property type="entry name" value="Cu-oxidase"/>
    <property type="match status" value="1"/>
</dbReference>
<dbReference type="Gene3D" id="2.60.40.420">
    <property type="entry name" value="Cupredoxins - blue copper proteins"/>
    <property type="match status" value="3"/>
</dbReference>
<comment type="caution">
    <text evidence="7">The sequence shown here is derived from an EMBL/GenBank/DDBJ whole genome shotgun (WGS) entry which is preliminary data.</text>
</comment>
<dbReference type="PROSITE" id="PS00080">
    <property type="entry name" value="MULTICOPPER_OXIDASE2"/>
    <property type="match status" value="1"/>
</dbReference>
<dbReference type="PANTHER" id="PTHR11709:SF394">
    <property type="entry name" value="FI03373P-RELATED"/>
    <property type="match status" value="1"/>
</dbReference>
<sequence>MIDRRGFLVLSAGVAAGVVGACSSRAAEPASAEQAARPPGFDIGFTPAETDIDLGGVTVRTWAYGDRLPGPEIRMRKGERLRAQLTNRLPAPTTIHWHGLAIPNPMDGVPVLTQPAVPPGRDFTYEFVVPDAGSYWYHSHEGTQLDRGLYGPLIIEDPADGADYDDELVVVLDDWVDGTGRTPDQVLAELRAAGMPAMPDLPDAGITPSTPLGDDGGDVTYPYYLINGRVTTDPQVVDYRAGQRIRLRVINAGSDTAFQVGVPNHRMHVIATDGFPVLPVDADSVILGMGERVDAIIALQASAPVLAAAYRKDGYAQLNMRVDNKTATGNAGDYVATLRTQAPLDTATLAAPPELDLPGATPDQIIDMRLAGPVNGYNWTINGKRYDPPNDGYPVKPNQRVRIRYVNESKMFHPMHLHGHTFQVMGPSAPLARKDTVLVAPLRTVEIDFDTDNPGRWITHCHNTYHLEAGMATFVEYT</sequence>
<keyword evidence="1" id="KW-0479">Metal-binding</keyword>
<dbReference type="GO" id="GO:0005507">
    <property type="term" value="F:copper ion binding"/>
    <property type="evidence" value="ECO:0007669"/>
    <property type="project" value="InterPro"/>
</dbReference>
<organism evidence="7 8">
    <name type="scientific">Mycolicibacterium elephantis</name>
    <dbReference type="NCBI Taxonomy" id="81858"/>
    <lineage>
        <taxon>Bacteria</taxon>
        <taxon>Bacillati</taxon>
        <taxon>Actinomycetota</taxon>
        <taxon>Actinomycetes</taxon>
        <taxon>Mycobacteriales</taxon>
        <taxon>Mycobacteriaceae</taxon>
        <taxon>Mycolicibacterium</taxon>
    </lineage>
</organism>
<evidence type="ECO:0000256" key="3">
    <source>
        <dbReference type="ARBA" id="ARBA00023008"/>
    </source>
</evidence>
<protein>
    <submittedName>
        <fullName evidence="7">Copper oxidase</fullName>
    </submittedName>
</protein>
<gene>
    <name evidence="7" type="ORF">BST23_05810</name>
</gene>
<dbReference type="CDD" id="cd13861">
    <property type="entry name" value="CuRO_1_CumA_like"/>
    <property type="match status" value="1"/>
</dbReference>
<dbReference type="RefSeq" id="WP_083042578.1">
    <property type="nucleotide sequence ID" value="NZ_MVHP01000004.1"/>
</dbReference>
<evidence type="ECO:0000313" key="7">
    <source>
        <dbReference type="EMBL" id="ORA67892.1"/>
    </source>
</evidence>
<feature type="domain" description="Plastocyanin-like" evidence="5">
    <location>
        <begin position="369"/>
        <end position="473"/>
    </location>
</feature>